<comment type="caution">
    <text evidence="3">The sequence shown here is derived from an EMBL/GenBank/DDBJ whole genome shotgun (WGS) entry which is preliminary data.</text>
</comment>
<evidence type="ECO:0000256" key="2">
    <source>
        <dbReference type="SAM" id="SignalP"/>
    </source>
</evidence>
<dbReference type="Proteomes" id="UP000516437">
    <property type="component" value="Unassembled WGS sequence"/>
</dbReference>
<evidence type="ECO:0000313" key="3">
    <source>
        <dbReference type="EMBL" id="KAB1200938.1"/>
    </source>
</evidence>
<sequence>MGLGRLRLPCPLVVHLLLVVFSFAASSEAAHNGRPGFLFSRTRGRCTPQYWSSRGESWPRMVPKGSTVSKVFGSRASERYRADLTLFEATARNDEENSFRKLLKQASAALLNSYAREGFPYSAWEVKTLVIQALVSEEAAARQARGFSTANEQLPVGVGISVLAGFTIVKIEFLSLTTQGYLLYILGVKVLMAMYQSFLAKHKHMRKPSASVRVTITRLGFADGLAHHLQKRFRPFTFALL</sequence>
<keyword evidence="1" id="KW-0472">Membrane</keyword>
<keyword evidence="2" id="KW-0732">Signal</keyword>
<dbReference type="PANTHER" id="PTHR33210:SF16">
    <property type="entry name" value="OS04G0517000 PROTEIN"/>
    <property type="match status" value="1"/>
</dbReference>
<feature type="chain" id="PRO_5025680061" evidence="2">
    <location>
        <begin position="30"/>
        <end position="241"/>
    </location>
</feature>
<dbReference type="InterPro" id="IPR039923">
    <property type="entry name" value="Protodermal_1"/>
</dbReference>
<feature type="transmembrane region" description="Helical" evidence="1">
    <location>
        <begin position="181"/>
        <end position="200"/>
    </location>
</feature>
<dbReference type="PANTHER" id="PTHR33210">
    <property type="entry name" value="PROTODERMAL FACTOR 1"/>
    <property type="match status" value="1"/>
</dbReference>
<organism evidence="3 4">
    <name type="scientific">Morella rubra</name>
    <name type="common">Chinese bayberry</name>
    <dbReference type="NCBI Taxonomy" id="262757"/>
    <lineage>
        <taxon>Eukaryota</taxon>
        <taxon>Viridiplantae</taxon>
        <taxon>Streptophyta</taxon>
        <taxon>Embryophyta</taxon>
        <taxon>Tracheophyta</taxon>
        <taxon>Spermatophyta</taxon>
        <taxon>Magnoliopsida</taxon>
        <taxon>eudicotyledons</taxon>
        <taxon>Gunneridae</taxon>
        <taxon>Pentapetalae</taxon>
        <taxon>rosids</taxon>
        <taxon>fabids</taxon>
        <taxon>Fagales</taxon>
        <taxon>Myricaceae</taxon>
        <taxon>Morella</taxon>
    </lineage>
</organism>
<evidence type="ECO:0000256" key="1">
    <source>
        <dbReference type="SAM" id="Phobius"/>
    </source>
</evidence>
<feature type="signal peptide" evidence="2">
    <location>
        <begin position="1"/>
        <end position="29"/>
    </location>
</feature>
<reference evidence="3 4" key="1">
    <citation type="journal article" date="2019" name="Plant Biotechnol. J.">
        <title>The red bayberry genome and genetic basis of sex determination.</title>
        <authorList>
            <person name="Jia H.M."/>
            <person name="Jia H.J."/>
            <person name="Cai Q.L."/>
            <person name="Wang Y."/>
            <person name="Zhao H.B."/>
            <person name="Yang W.F."/>
            <person name="Wang G.Y."/>
            <person name="Li Y.H."/>
            <person name="Zhan D.L."/>
            <person name="Shen Y.T."/>
            <person name="Niu Q.F."/>
            <person name="Chang L."/>
            <person name="Qiu J."/>
            <person name="Zhao L."/>
            <person name="Xie H.B."/>
            <person name="Fu W.Y."/>
            <person name="Jin J."/>
            <person name="Li X.W."/>
            <person name="Jiao Y."/>
            <person name="Zhou C.C."/>
            <person name="Tu T."/>
            <person name="Chai C.Y."/>
            <person name="Gao J.L."/>
            <person name="Fan L.J."/>
            <person name="van de Weg E."/>
            <person name="Wang J.Y."/>
            <person name="Gao Z.S."/>
        </authorList>
    </citation>
    <scope>NUCLEOTIDE SEQUENCE [LARGE SCALE GENOMIC DNA]</scope>
    <source>
        <tissue evidence="3">Leaves</tissue>
    </source>
</reference>
<proteinExistence type="predicted"/>
<gene>
    <name evidence="3" type="ORF">CJ030_MR0G005874</name>
</gene>
<dbReference type="EMBL" id="RXIC02000111">
    <property type="protein sequence ID" value="KAB1200938.1"/>
    <property type="molecule type" value="Genomic_DNA"/>
</dbReference>
<name>A0A6A1ULY5_9ROSI</name>
<dbReference type="AlphaFoldDB" id="A0A6A1ULY5"/>
<accession>A0A6A1ULY5</accession>
<evidence type="ECO:0000313" key="4">
    <source>
        <dbReference type="Proteomes" id="UP000516437"/>
    </source>
</evidence>
<dbReference type="OrthoDB" id="1939167at2759"/>
<protein>
    <submittedName>
        <fullName evidence="3">Uncharacterized protein</fullName>
    </submittedName>
</protein>
<keyword evidence="1" id="KW-1133">Transmembrane helix</keyword>
<keyword evidence="4" id="KW-1185">Reference proteome</keyword>
<keyword evidence="1" id="KW-0812">Transmembrane</keyword>